<evidence type="ECO:0000313" key="3">
    <source>
        <dbReference type="Proteomes" id="UP000637980"/>
    </source>
</evidence>
<dbReference type="InterPro" id="IPR035959">
    <property type="entry name" value="RutC-like_sf"/>
</dbReference>
<sequence length="151" mass="15898">MKKINLLLTAAMLAVASGSSAMASGPVEYLNSGKVLPTNLPFSEAVVVGETVYLSGQIGNIPGQLKLAEGGISGETVQVMENIKTSLEAHGMDLSNLVKCTVMLADIKEWGEFNNVYKTYFEEGRFPARAAFGANGLALGAKVEVDCIAAR</sequence>
<evidence type="ECO:0000313" key="2">
    <source>
        <dbReference type="EMBL" id="GHB37052.1"/>
    </source>
</evidence>
<comment type="caution">
    <text evidence="2">The sequence shown here is derived from an EMBL/GenBank/DDBJ whole genome shotgun (WGS) entry which is preliminary data.</text>
</comment>
<dbReference type="SUPFAM" id="SSF55298">
    <property type="entry name" value="YjgF-like"/>
    <property type="match status" value="1"/>
</dbReference>
<dbReference type="RefSeq" id="WP_189437416.1">
    <property type="nucleotide sequence ID" value="NZ_BMXE01000004.1"/>
</dbReference>
<dbReference type="PANTHER" id="PTHR11803:SF39">
    <property type="entry name" value="2-IMINOBUTANOATE_2-IMINOPROPANOATE DEAMINASE"/>
    <property type="match status" value="1"/>
</dbReference>
<protein>
    <submittedName>
        <fullName evidence="2">Uncharacterized protein</fullName>
    </submittedName>
</protein>
<dbReference type="Gene3D" id="3.30.1330.40">
    <property type="entry name" value="RutC-like"/>
    <property type="match status" value="1"/>
</dbReference>
<feature type="chain" id="PRO_5045904751" evidence="1">
    <location>
        <begin position="24"/>
        <end position="151"/>
    </location>
</feature>
<proteinExistence type="predicted"/>
<dbReference type="Pfam" id="PF01042">
    <property type="entry name" value="Ribonuc_L-PSP"/>
    <property type="match status" value="1"/>
</dbReference>
<dbReference type="CDD" id="cd00448">
    <property type="entry name" value="YjgF_YER057c_UK114_family"/>
    <property type="match status" value="1"/>
</dbReference>
<dbReference type="PANTHER" id="PTHR11803">
    <property type="entry name" value="2-IMINOBUTANOATE/2-IMINOPROPANOATE DEAMINASE RIDA"/>
    <property type="match status" value="1"/>
</dbReference>
<dbReference type="InterPro" id="IPR006175">
    <property type="entry name" value="YjgF/YER057c/UK114"/>
</dbReference>
<keyword evidence="3" id="KW-1185">Reference proteome</keyword>
<keyword evidence="1" id="KW-0732">Signal</keyword>
<evidence type="ECO:0000256" key="1">
    <source>
        <dbReference type="SAM" id="SignalP"/>
    </source>
</evidence>
<reference evidence="3" key="1">
    <citation type="journal article" date="2019" name="Int. J. Syst. Evol. Microbiol.">
        <title>The Global Catalogue of Microorganisms (GCM) 10K type strain sequencing project: providing services to taxonomists for standard genome sequencing and annotation.</title>
        <authorList>
            <consortium name="The Broad Institute Genomics Platform"/>
            <consortium name="The Broad Institute Genome Sequencing Center for Infectious Disease"/>
            <person name="Wu L."/>
            <person name="Ma J."/>
        </authorList>
    </citation>
    <scope>NUCLEOTIDE SEQUENCE [LARGE SCALE GENOMIC DNA]</scope>
    <source>
        <strain evidence="3">KCTC 12861</strain>
    </source>
</reference>
<dbReference type="Proteomes" id="UP000637980">
    <property type="component" value="Unassembled WGS sequence"/>
</dbReference>
<accession>A0ABQ3EJ67</accession>
<dbReference type="EMBL" id="BMXE01000004">
    <property type="protein sequence ID" value="GHB37052.1"/>
    <property type="molecule type" value="Genomic_DNA"/>
</dbReference>
<name>A0ABQ3EJ67_9HYPH</name>
<feature type="signal peptide" evidence="1">
    <location>
        <begin position="1"/>
        <end position="23"/>
    </location>
</feature>
<gene>
    <name evidence="2" type="ORF">GCM10007094_28340</name>
</gene>
<organism evidence="2 3">
    <name type="scientific">Pseudovibrio japonicus</name>
    <dbReference type="NCBI Taxonomy" id="366534"/>
    <lineage>
        <taxon>Bacteria</taxon>
        <taxon>Pseudomonadati</taxon>
        <taxon>Pseudomonadota</taxon>
        <taxon>Alphaproteobacteria</taxon>
        <taxon>Hyphomicrobiales</taxon>
        <taxon>Stappiaceae</taxon>
        <taxon>Pseudovibrio</taxon>
    </lineage>
</organism>